<comment type="caution">
    <text evidence="1">The sequence shown here is derived from an EMBL/GenBank/DDBJ whole genome shotgun (WGS) entry which is preliminary data.</text>
</comment>
<evidence type="ECO:0000313" key="2">
    <source>
        <dbReference type="Proteomes" id="UP000283509"/>
    </source>
</evidence>
<protein>
    <submittedName>
        <fullName evidence="1">Putative NFX1-type zinc finger-containing protein 1-like isoform X1</fullName>
    </submittedName>
</protein>
<dbReference type="OrthoDB" id="10447913at2759"/>
<keyword evidence="2" id="KW-1185">Reference proteome</keyword>
<dbReference type="STRING" id="6689.A0A3R7PYA9"/>
<gene>
    <name evidence="1" type="ORF">C7M84_000411</name>
</gene>
<evidence type="ECO:0000313" key="1">
    <source>
        <dbReference type="EMBL" id="ROT80851.1"/>
    </source>
</evidence>
<proteinExistence type="predicted"/>
<organism evidence="1 2">
    <name type="scientific">Penaeus vannamei</name>
    <name type="common">Whiteleg shrimp</name>
    <name type="synonym">Litopenaeus vannamei</name>
    <dbReference type="NCBI Taxonomy" id="6689"/>
    <lineage>
        <taxon>Eukaryota</taxon>
        <taxon>Metazoa</taxon>
        <taxon>Ecdysozoa</taxon>
        <taxon>Arthropoda</taxon>
        <taxon>Crustacea</taxon>
        <taxon>Multicrustacea</taxon>
        <taxon>Malacostraca</taxon>
        <taxon>Eumalacostraca</taxon>
        <taxon>Eucarida</taxon>
        <taxon>Decapoda</taxon>
        <taxon>Dendrobranchiata</taxon>
        <taxon>Penaeoidea</taxon>
        <taxon>Penaeidae</taxon>
        <taxon>Penaeus</taxon>
    </lineage>
</organism>
<reference evidence="1 2" key="2">
    <citation type="submission" date="2019-01" db="EMBL/GenBank/DDBJ databases">
        <title>The decoding of complex shrimp genome reveals the adaptation for benthos swimmer, frequently molting mechanism and breeding impact on genome.</title>
        <authorList>
            <person name="Sun Y."/>
            <person name="Gao Y."/>
            <person name="Yu Y."/>
        </authorList>
    </citation>
    <scope>NUCLEOTIDE SEQUENCE [LARGE SCALE GENOMIC DNA]</scope>
    <source>
        <tissue evidence="1">Muscle</tissue>
    </source>
</reference>
<dbReference type="AlphaFoldDB" id="A0A3R7PYA9"/>
<dbReference type="EMBL" id="QCYY01001058">
    <property type="protein sequence ID" value="ROT80851.1"/>
    <property type="molecule type" value="Genomic_DNA"/>
</dbReference>
<dbReference type="Proteomes" id="UP000283509">
    <property type="component" value="Unassembled WGS sequence"/>
</dbReference>
<sequence>MNRKQMSVNDIFSTDSTPASWFVARAKGSSNKMHLGLRRSAVSSLHPKVREALHSQSMQQTVCCTVRSMPETDFPACDSRPQKPCEWSCQHHRCRSRCSAPCGKGPCDQPCQKKLACGHACAGLCGDPCPPLCPVCHRKELREAFLGRPWDGGRARFVLLEDCGHTVDSKTMEKHIGKYKGEIGFVACPRCGHPIFHLRRFKHSIQEANERVKQVFYIYFISTPSIELKGWNLFKAEIVMTTPKCKKASSKLQRWAKQAENYSLVEFIDFLLHGAARFLKTWRMVKTRSPSPSVPALEAKAMTFLFAMLQRVLSPSSGAITHQLVEEVQWELRRLENYLCYTGVREVKGTSALSELSRLIDPRVKFSEETQLRVREFMKNEGKAEVHEAFSTWERFQPRMKQGLSRGRQAVCVSLGSAVMESDPAREMRSRQLRPPDAWVEDGGVAWDDGCMGAKERWKGYNINHRKVSAAVDEEGGSRGRKRRQ</sequence>
<name>A0A3R7PYA9_PENVA</name>
<reference evidence="1 2" key="1">
    <citation type="submission" date="2018-04" db="EMBL/GenBank/DDBJ databases">
        <authorList>
            <person name="Zhang X."/>
            <person name="Yuan J."/>
            <person name="Li F."/>
            <person name="Xiang J."/>
        </authorList>
    </citation>
    <scope>NUCLEOTIDE SEQUENCE [LARGE SCALE GENOMIC DNA]</scope>
    <source>
        <tissue evidence="1">Muscle</tissue>
    </source>
</reference>
<accession>A0A3R7PYA9</accession>